<evidence type="ECO:0000256" key="1">
    <source>
        <dbReference type="RuleBase" id="RU003860"/>
    </source>
</evidence>
<dbReference type="Pfam" id="PF01722">
    <property type="entry name" value="BolA"/>
    <property type="match status" value="1"/>
</dbReference>
<dbReference type="PANTHER" id="PTHR46230:SF3">
    <property type="entry name" value="SUFE-LIKE PROTEIN 1, CHLOROPLASTIC_MITOCHONDRIAL"/>
    <property type="match status" value="1"/>
</dbReference>
<gene>
    <name evidence="2" type="ORF">GOB81_03185</name>
</gene>
<dbReference type="InterPro" id="IPR002634">
    <property type="entry name" value="BolA"/>
</dbReference>
<evidence type="ECO:0000313" key="2">
    <source>
        <dbReference type="EMBL" id="NHN87635.1"/>
    </source>
</evidence>
<dbReference type="SUPFAM" id="SSF82657">
    <property type="entry name" value="BolA-like"/>
    <property type="match status" value="1"/>
</dbReference>
<sequence length="110" mass="12103">MHREGREPMVGIATGPRAQRVKALLEEKLSPIHIEIIDESDRHAHHVARPRGPKEGASETHFRLTVVSDAFDGLSRVARSRLVHKYLDAEFGDGLHALALTLNTPAEVAA</sequence>
<dbReference type="EMBL" id="WOSY01000002">
    <property type="protein sequence ID" value="NHN87635.1"/>
    <property type="molecule type" value="Genomic_DNA"/>
</dbReference>
<evidence type="ECO:0000313" key="3">
    <source>
        <dbReference type="Proteomes" id="UP000631653"/>
    </source>
</evidence>
<comment type="similarity">
    <text evidence="1">Belongs to the BolA/IbaG family.</text>
</comment>
<dbReference type="Proteomes" id="UP000631653">
    <property type="component" value="Unassembled WGS sequence"/>
</dbReference>
<dbReference type="PANTHER" id="PTHR46230">
    <property type="match status" value="1"/>
</dbReference>
<keyword evidence="3" id="KW-1185">Reference proteome</keyword>
<accession>A0ABX0K046</accession>
<name>A0ABX0K046_9PROT</name>
<proteinExistence type="inferred from homology"/>
<protein>
    <submittedName>
        <fullName evidence="2">BolA/IbaG family iron-sulfur metabolism protein</fullName>
    </submittedName>
</protein>
<dbReference type="Gene3D" id="3.30.300.90">
    <property type="entry name" value="BolA-like"/>
    <property type="match status" value="1"/>
</dbReference>
<organism evidence="2 3">
    <name type="scientific">Acetobacter conturbans</name>
    <dbReference type="NCBI Taxonomy" id="1737472"/>
    <lineage>
        <taxon>Bacteria</taxon>
        <taxon>Pseudomonadati</taxon>
        <taxon>Pseudomonadota</taxon>
        <taxon>Alphaproteobacteria</taxon>
        <taxon>Acetobacterales</taxon>
        <taxon>Acetobacteraceae</taxon>
        <taxon>Acetobacter</taxon>
    </lineage>
</organism>
<dbReference type="PIRSF" id="PIRSF003113">
    <property type="entry name" value="BolA"/>
    <property type="match status" value="1"/>
</dbReference>
<comment type="caution">
    <text evidence="2">The sequence shown here is derived from an EMBL/GenBank/DDBJ whole genome shotgun (WGS) entry which is preliminary data.</text>
</comment>
<dbReference type="InterPro" id="IPR036065">
    <property type="entry name" value="BolA-like_sf"/>
</dbReference>
<reference evidence="2 3" key="1">
    <citation type="journal article" date="2020" name="Int. J. Syst. Evol. Microbiol.">
        <title>Novel acetic acid bacteria from cider fermentations: Acetobacter conturbans sp. nov. and Acetobacter fallax sp. nov.</title>
        <authorList>
            <person name="Sombolestani A.S."/>
            <person name="Cleenwerck I."/>
            <person name="Cnockaert M."/>
            <person name="Borremans W."/>
            <person name="Wieme A.D."/>
            <person name="De Vuyst L."/>
            <person name="Vandamme P."/>
        </authorList>
    </citation>
    <scope>NUCLEOTIDE SEQUENCE [LARGE SCALE GENOMIC DNA]</scope>
    <source>
        <strain evidence="2 3">LMG 1627</strain>
    </source>
</reference>